<dbReference type="Gene3D" id="3.10.10.10">
    <property type="entry name" value="HIV Type 1 Reverse Transcriptase, subunit A, domain 1"/>
    <property type="match status" value="1"/>
</dbReference>
<evidence type="ECO:0000256" key="2">
    <source>
        <dbReference type="ARBA" id="ARBA00022695"/>
    </source>
</evidence>
<sequence length="1334" mass="154221">MANNLPTIPAFEPGTNPSESWRHWKEDFEDYLEALRYSDAPEKTKTALFRHLCGEELKKQLRAFDLKPNDGCEGVTLQQVLQEFDKYFLDYQNEIFASFKFLEIKQEQGEKFMDYYSRLRNAVVECNYGESQDRMLRDKIIQGLLDKALQERLIRETSKKAKTLQEVVSECKTAENSKVQASVMNEKLSVNALKNFRNYRNQSKNNQKNEVNCKQCGKIHEKKKCPAYGTKCRNCDGRNHWAKMCRTQRNKQKNVAARRVNAIEENCENSETIYIGELKSVNELDMKETNCVWYEKIYVNKNPVMFKLDTGSQVNVIPKSELLKWEEKPAVRKCKTAVLDYSDNRVPILGECYLNCQTKKYRKTYKFLVTSLNSCPILGLEACRELGLIQRLNMIYKSPIETPELILKEFADVFTGTGRLNRIVKIKLKENSVPHVAAPRKVPLAIHNKVKEELNNMVEAGIISKVEEPTEWVSNMVVIDSPKKLRICLDPRPLNEAIQRPHYPIPTADALVTKLQGGKVFTILDAKNGFWQLPLDEKSSYLTTFCTPWGRYRFLVLPFGLNSAPEEFQKAMDEIYEEDEDINPYFDDIALGSSTVEEHCRLLRRTLLKARKANLKFNELKTQLSQTSVNYLGHVLSDEGIKPDPKKIRAIEQFATPNCKEDLQRFLGMVTYLAKFTPHLSNLTHNLRQLLKKDSVWIWDANTERDFELIKQAIMKSPCLKYFDKNKEVTVSVDASKNGLGAVLLQESQPVAYGSVSLTQTQQRYAQIEKELMAVIYGLEHFNYYTYGRIVTVQTDHKPILGLSKKPYDTISPRLQRMLLRLNKYNIQLEYVPGKNLVIADALSRAQSTTDKFDEVLGQEATVRINLLTQASPTKWEEIAKMTTDDPEMQDVLFHINNGWPEKRKTKIAAQPYWHCKEELYSTKERIICRGQRLVVPVKYRKEILKLLHLSHKGVVSSKIKAKEYFYWPNINRDVEEYVSKCKICQKYQRENQKEILINPEIPGRPWQKVACDFFCLKGKEHLLMIDYLSKYVELKPLNSTTAQSVITVMKSIYATHGIPEDLVSDGGPPFNSNLMTNFFREWGIKHHVTPPHFPRANGQIERAVQTVKNSLTKAADEGKDLYVVLLDYRIQPAKDMQSPAELLMGRKLRTFLPSHPDQLKPIFDVERAREALKKRQIIQNKYANKHATVLPVLHQNAKVWFKHKMKKPWKQGTIIQVGPQPRSYIIKGEDGGVFRRNRFHIRQDYTEDDNPCWSRTVEDLYNSDATEISRIPNSSADSQVNASPKTNKSKINQQLQVPIENCSEQSNPVVRKSSRNIVKPVRYRDEETVTNIF</sequence>
<evidence type="ECO:0000256" key="3">
    <source>
        <dbReference type="ARBA" id="ARBA00022722"/>
    </source>
</evidence>
<dbReference type="Pfam" id="PF17921">
    <property type="entry name" value="Integrase_H2C2"/>
    <property type="match status" value="1"/>
</dbReference>
<evidence type="ECO:0000259" key="7">
    <source>
        <dbReference type="PROSITE" id="PS50994"/>
    </source>
</evidence>
<dbReference type="InterPro" id="IPR012337">
    <property type="entry name" value="RNaseH-like_sf"/>
</dbReference>
<dbReference type="GO" id="GO:0015074">
    <property type="term" value="P:DNA integration"/>
    <property type="evidence" value="ECO:0007669"/>
    <property type="project" value="InterPro"/>
</dbReference>
<dbReference type="GO" id="GO:0003676">
    <property type="term" value="F:nucleic acid binding"/>
    <property type="evidence" value="ECO:0007669"/>
    <property type="project" value="InterPro"/>
</dbReference>
<dbReference type="EC" id="2.7.7.49" evidence="1"/>
<dbReference type="Pfam" id="PF00078">
    <property type="entry name" value="RVT_1"/>
    <property type="match status" value="1"/>
</dbReference>
<dbReference type="GO" id="GO:0003964">
    <property type="term" value="F:RNA-directed DNA polymerase activity"/>
    <property type="evidence" value="ECO:0007669"/>
    <property type="project" value="UniProtKB-KW"/>
</dbReference>
<keyword evidence="2" id="KW-0808">Transferase</keyword>
<dbReference type="Gene3D" id="3.30.420.10">
    <property type="entry name" value="Ribonuclease H-like superfamily/Ribonuclease H"/>
    <property type="match status" value="1"/>
</dbReference>
<dbReference type="GO" id="GO:0042575">
    <property type="term" value="C:DNA polymerase complex"/>
    <property type="evidence" value="ECO:0007669"/>
    <property type="project" value="UniProtKB-ARBA"/>
</dbReference>
<dbReference type="FunFam" id="3.30.70.270:FF:000026">
    <property type="entry name" value="Transposon Ty3-G Gag-Pol polyprotein"/>
    <property type="match status" value="1"/>
</dbReference>
<feature type="domain" description="Reverse transcriptase" evidence="6">
    <location>
        <begin position="460"/>
        <end position="636"/>
    </location>
</feature>
<dbReference type="InterPro" id="IPR050951">
    <property type="entry name" value="Retrovirus_Pol_polyprotein"/>
</dbReference>
<dbReference type="InterPro" id="IPR000477">
    <property type="entry name" value="RT_dom"/>
</dbReference>
<keyword evidence="2" id="KW-0548">Nucleotidyltransferase</keyword>
<proteinExistence type="predicted"/>
<dbReference type="Pfam" id="PF17919">
    <property type="entry name" value="RT_RNaseH_2"/>
    <property type="match status" value="1"/>
</dbReference>
<dbReference type="Gene3D" id="1.10.340.70">
    <property type="match status" value="1"/>
</dbReference>
<dbReference type="SUPFAM" id="SSF56672">
    <property type="entry name" value="DNA/RNA polymerases"/>
    <property type="match status" value="1"/>
</dbReference>
<dbReference type="PANTHER" id="PTHR37984">
    <property type="entry name" value="PROTEIN CBG26694"/>
    <property type="match status" value="1"/>
</dbReference>
<dbReference type="PROSITE" id="PS50994">
    <property type="entry name" value="INTEGRASE"/>
    <property type="match status" value="1"/>
</dbReference>
<feature type="domain" description="Integrase catalytic" evidence="7">
    <location>
        <begin position="1002"/>
        <end position="1165"/>
    </location>
</feature>
<reference evidence="8" key="1">
    <citation type="submission" date="2020-08" db="EMBL/GenBank/DDBJ databases">
        <title>Multicomponent nature underlies the extraordinary mechanical properties of spider dragline silk.</title>
        <authorList>
            <person name="Kono N."/>
            <person name="Nakamura H."/>
            <person name="Mori M."/>
            <person name="Yoshida Y."/>
            <person name="Ohtoshi R."/>
            <person name="Malay A.D."/>
            <person name="Moran D.A.P."/>
            <person name="Tomita M."/>
            <person name="Numata K."/>
            <person name="Arakawa K."/>
        </authorList>
    </citation>
    <scope>NUCLEOTIDE SEQUENCE</scope>
</reference>
<comment type="caution">
    <text evidence="8">The sequence shown here is derived from an EMBL/GenBank/DDBJ whole genome shotgun (WGS) entry which is preliminary data.</text>
</comment>
<dbReference type="FunFam" id="1.10.340.70:FF:000004">
    <property type="entry name" value="Retrovirus-related Pol polyprotein from transposon 297-like Protein"/>
    <property type="match status" value="1"/>
</dbReference>
<keyword evidence="4" id="KW-0255">Endonuclease</keyword>
<keyword evidence="9" id="KW-1185">Reference proteome</keyword>
<accession>A0A8X6K3Q1</accession>
<dbReference type="FunFam" id="3.10.20.370:FF:000001">
    <property type="entry name" value="Retrovirus-related Pol polyprotein from transposon 17.6-like protein"/>
    <property type="match status" value="1"/>
</dbReference>
<keyword evidence="5" id="KW-0695">RNA-directed DNA polymerase</keyword>
<dbReference type="InterPro" id="IPR001584">
    <property type="entry name" value="Integrase_cat-core"/>
</dbReference>
<organism evidence="8 9">
    <name type="scientific">Nephila pilipes</name>
    <name type="common">Giant wood spider</name>
    <name type="synonym">Nephila maculata</name>
    <dbReference type="NCBI Taxonomy" id="299642"/>
    <lineage>
        <taxon>Eukaryota</taxon>
        <taxon>Metazoa</taxon>
        <taxon>Ecdysozoa</taxon>
        <taxon>Arthropoda</taxon>
        <taxon>Chelicerata</taxon>
        <taxon>Arachnida</taxon>
        <taxon>Araneae</taxon>
        <taxon>Araneomorphae</taxon>
        <taxon>Entelegynae</taxon>
        <taxon>Araneoidea</taxon>
        <taxon>Nephilidae</taxon>
        <taxon>Nephila</taxon>
    </lineage>
</organism>
<dbReference type="CDD" id="cd09274">
    <property type="entry name" value="RNase_HI_RT_Ty3"/>
    <property type="match status" value="1"/>
</dbReference>
<dbReference type="FunFam" id="3.30.420.10:FF:000063">
    <property type="entry name" value="Retrovirus-related Pol polyprotein from transposon 297-like Protein"/>
    <property type="match status" value="1"/>
</dbReference>
<evidence type="ECO:0000259" key="6">
    <source>
        <dbReference type="PROSITE" id="PS50878"/>
    </source>
</evidence>
<dbReference type="SUPFAM" id="SSF53098">
    <property type="entry name" value="Ribonuclease H-like"/>
    <property type="match status" value="1"/>
</dbReference>
<dbReference type="Gene3D" id="3.30.70.270">
    <property type="match status" value="2"/>
</dbReference>
<evidence type="ECO:0000256" key="5">
    <source>
        <dbReference type="ARBA" id="ARBA00022918"/>
    </source>
</evidence>
<dbReference type="PROSITE" id="PS50878">
    <property type="entry name" value="RT_POL"/>
    <property type="match status" value="1"/>
</dbReference>
<dbReference type="InterPro" id="IPR036397">
    <property type="entry name" value="RNaseH_sf"/>
</dbReference>
<keyword evidence="3" id="KW-0540">Nuclease</keyword>
<evidence type="ECO:0000256" key="1">
    <source>
        <dbReference type="ARBA" id="ARBA00012493"/>
    </source>
</evidence>
<evidence type="ECO:0000313" key="8">
    <source>
        <dbReference type="EMBL" id="GFS62419.1"/>
    </source>
</evidence>
<keyword evidence="4" id="KW-0378">Hydrolase</keyword>
<dbReference type="PANTHER" id="PTHR37984:SF7">
    <property type="entry name" value="INTEGRASE CATALYTIC DOMAIN-CONTAINING PROTEIN"/>
    <property type="match status" value="1"/>
</dbReference>
<name>A0A8X6K3Q1_NEPPI</name>
<dbReference type="InterPro" id="IPR043128">
    <property type="entry name" value="Rev_trsase/Diguanyl_cyclase"/>
</dbReference>
<dbReference type="GO" id="GO:0004519">
    <property type="term" value="F:endonuclease activity"/>
    <property type="evidence" value="ECO:0007669"/>
    <property type="project" value="UniProtKB-KW"/>
</dbReference>
<protein>
    <recommendedName>
        <fullName evidence="1">RNA-directed DNA polymerase</fullName>
        <ecNumber evidence="1">2.7.7.49</ecNumber>
    </recommendedName>
</protein>
<dbReference type="EMBL" id="BMAW01093853">
    <property type="protein sequence ID" value="GFS62419.1"/>
    <property type="molecule type" value="Genomic_DNA"/>
</dbReference>
<dbReference type="InterPro" id="IPR041577">
    <property type="entry name" value="RT_RNaseH_2"/>
</dbReference>
<dbReference type="Proteomes" id="UP000887013">
    <property type="component" value="Unassembled WGS sequence"/>
</dbReference>
<dbReference type="OrthoDB" id="6437448at2759"/>
<dbReference type="CDD" id="cd01647">
    <property type="entry name" value="RT_LTR"/>
    <property type="match status" value="1"/>
</dbReference>
<dbReference type="InterPro" id="IPR043502">
    <property type="entry name" value="DNA/RNA_pol_sf"/>
</dbReference>
<gene>
    <name evidence="8" type="primary">Tf2-12</name>
    <name evidence="8" type="ORF">NPIL_265471</name>
</gene>
<dbReference type="InterPro" id="IPR041588">
    <property type="entry name" value="Integrase_H2C2"/>
</dbReference>
<evidence type="ECO:0000256" key="4">
    <source>
        <dbReference type="ARBA" id="ARBA00022759"/>
    </source>
</evidence>
<evidence type="ECO:0000313" key="9">
    <source>
        <dbReference type="Proteomes" id="UP000887013"/>
    </source>
</evidence>